<reference evidence="4 5" key="1">
    <citation type="journal article" date="2013" name="Proc. Natl. Acad. Sci. U.S.A.">
        <title>Fine-scale variation in meiotic recombination in Mimulus inferred from population shotgun sequencing.</title>
        <authorList>
            <person name="Hellsten U."/>
            <person name="Wright K.M."/>
            <person name="Jenkins J."/>
            <person name="Shu S."/>
            <person name="Yuan Y."/>
            <person name="Wessler S.R."/>
            <person name="Schmutz J."/>
            <person name="Willis J.H."/>
            <person name="Rokhsar D.S."/>
        </authorList>
    </citation>
    <scope>NUCLEOTIDE SEQUENCE [LARGE SCALE GENOMIC DNA]</scope>
    <source>
        <strain evidence="5">cv. DUN x IM62</strain>
    </source>
</reference>
<name>A0A022RTE6_ERYGU</name>
<evidence type="ECO:0000313" key="5">
    <source>
        <dbReference type="Proteomes" id="UP000030748"/>
    </source>
</evidence>
<sequence>MRWVWDANRGSPVHENATISLGPDGNLVLAEANGTVVWQTNTANKGVVGLEILPEGNIVLYDSAGRYVWQSFDHPTDTLLVGQSLRATGGPTRLVSRLSEAEPLNGPYSFVMEQRHWALYYQTKNTQKPMMYHKSSEFGVGKGALDFFGFYTAPESEGSSAFEVGFGYNMSKSESSGTHILTRPKYNTTYSMLRIDTDGNLRIYTYDENVDWGAWEVTYVTLDRSEDTNAHGSECKLPKRCGSLGVCEDFQCVACPTAKGLLGWSKGCAPPPLPPCKGATNVDYYKVDGVEHFTSEYNEGSGPVSLTQCKDKCSKDCKCLGLFYKAESSKCLVVPELGSLPRVANSSYTGYIKISK</sequence>
<dbReference type="InterPro" id="IPR001480">
    <property type="entry name" value="Bulb-type_lectin_dom"/>
</dbReference>
<dbReference type="PANTHER" id="PTHR32444">
    <property type="entry name" value="BULB-TYPE LECTIN DOMAIN-CONTAINING PROTEIN"/>
    <property type="match status" value="1"/>
</dbReference>
<evidence type="ECO:0000256" key="2">
    <source>
        <dbReference type="ARBA" id="ARBA00023180"/>
    </source>
</evidence>
<dbReference type="CDD" id="cd00028">
    <property type="entry name" value="B_lectin"/>
    <property type="match status" value="1"/>
</dbReference>
<keyword evidence="1" id="KW-0732">Signal</keyword>
<dbReference type="PROSITE" id="PS50927">
    <property type="entry name" value="BULB_LECTIN"/>
    <property type="match status" value="1"/>
</dbReference>
<keyword evidence="5" id="KW-1185">Reference proteome</keyword>
<organism evidence="4 5">
    <name type="scientific">Erythranthe guttata</name>
    <name type="common">Yellow monkey flower</name>
    <name type="synonym">Mimulus guttatus</name>
    <dbReference type="NCBI Taxonomy" id="4155"/>
    <lineage>
        <taxon>Eukaryota</taxon>
        <taxon>Viridiplantae</taxon>
        <taxon>Streptophyta</taxon>
        <taxon>Embryophyta</taxon>
        <taxon>Tracheophyta</taxon>
        <taxon>Spermatophyta</taxon>
        <taxon>Magnoliopsida</taxon>
        <taxon>eudicotyledons</taxon>
        <taxon>Gunneridae</taxon>
        <taxon>Pentapetalae</taxon>
        <taxon>asterids</taxon>
        <taxon>lamiids</taxon>
        <taxon>Lamiales</taxon>
        <taxon>Phrymaceae</taxon>
        <taxon>Erythranthe</taxon>
    </lineage>
</organism>
<accession>A0A022RTE6</accession>
<dbReference type="AlphaFoldDB" id="A0A022RTE6"/>
<dbReference type="Proteomes" id="UP000030748">
    <property type="component" value="Unassembled WGS sequence"/>
</dbReference>
<protein>
    <recommendedName>
        <fullName evidence="3">Bulb-type lectin domain-containing protein</fullName>
    </recommendedName>
</protein>
<evidence type="ECO:0000313" key="4">
    <source>
        <dbReference type="EMBL" id="EYU43334.1"/>
    </source>
</evidence>
<dbReference type="STRING" id="4155.A0A022RTE6"/>
<evidence type="ECO:0000259" key="3">
    <source>
        <dbReference type="PROSITE" id="PS50927"/>
    </source>
</evidence>
<dbReference type="InterPro" id="IPR036426">
    <property type="entry name" value="Bulb-type_lectin_dom_sf"/>
</dbReference>
<keyword evidence="2" id="KW-0325">Glycoprotein</keyword>
<dbReference type="eggNOG" id="ENOG502QWJD">
    <property type="taxonomic scope" value="Eukaryota"/>
</dbReference>
<gene>
    <name evidence="4" type="ORF">MIMGU_mgv1a009006mg</name>
</gene>
<feature type="domain" description="Bulb-type lectin" evidence="3">
    <location>
        <begin position="1"/>
        <end position="73"/>
    </location>
</feature>
<proteinExistence type="predicted"/>
<dbReference type="PANTHER" id="PTHR32444:SF10">
    <property type="entry name" value="CURCULIN-LIKE (MANNOSE-BINDING) LECTIN FAMILY PROTEIN-RELATED"/>
    <property type="match status" value="1"/>
</dbReference>
<dbReference type="SMART" id="SM00108">
    <property type="entry name" value="B_lectin"/>
    <property type="match status" value="1"/>
</dbReference>
<evidence type="ECO:0000256" key="1">
    <source>
        <dbReference type="ARBA" id="ARBA00022729"/>
    </source>
</evidence>
<dbReference type="SUPFAM" id="SSF51110">
    <property type="entry name" value="alpha-D-mannose-specific plant lectins"/>
    <property type="match status" value="1"/>
</dbReference>
<dbReference type="Pfam" id="PF01453">
    <property type="entry name" value="B_lectin"/>
    <property type="match status" value="1"/>
</dbReference>
<dbReference type="Gene3D" id="2.90.10.10">
    <property type="entry name" value="Bulb-type lectin domain"/>
    <property type="match status" value="1"/>
</dbReference>
<dbReference type="EMBL" id="KI630264">
    <property type="protein sequence ID" value="EYU43334.1"/>
    <property type="molecule type" value="Genomic_DNA"/>
</dbReference>